<evidence type="ECO:0000256" key="7">
    <source>
        <dbReference type="ARBA" id="ARBA00023002"/>
    </source>
</evidence>
<keyword evidence="7" id="KW-0560">Oxidoreductase</keyword>
<dbReference type="Pfam" id="PF07992">
    <property type="entry name" value="Pyr_redox_2"/>
    <property type="match status" value="1"/>
</dbReference>
<dbReference type="GO" id="GO:0005737">
    <property type="term" value="C:cytoplasm"/>
    <property type="evidence" value="ECO:0007669"/>
    <property type="project" value="TreeGrafter"/>
</dbReference>
<organism evidence="12">
    <name type="scientific">Cuerna arida</name>
    <dbReference type="NCBI Taxonomy" id="1464854"/>
    <lineage>
        <taxon>Eukaryota</taxon>
        <taxon>Metazoa</taxon>
        <taxon>Ecdysozoa</taxon>
        <taxon>Arthropoda</taxon>
        <taxon>Hexapoda</taxon>
        <taxon>Insecta</taxon>
        <taxon>Pterygota</taxon>
        <taxon>Neoptera</taxon>
        <taxon>Paraneoptera</taxon>
        <taxon>Hemiptera</taxon>
        <taxon>Auchenorrhyncha</taxon>
        <taxon>Membracoidea</taxon>
        <taxon>Cicadellidae</taxon>
        <taxon>Cicadellinae</taxon>
        <taxon>Proconiini</taxon>
        <taxon>Cuerna</taxon>
    </lineage>
</organism>
<keyword evidence="6" id="KW-0274">FAD</keyword>
<dbReference type="GO" id="GO:0051537">
    <property type="term" value="F:2 iron, 2 sulfur cluster binding"/>
    <property type="evidence" value="ECO:0007669"/>
    <property type="project" value="UniProtKB-KW"/>
</dbReference>
<evidence type="ECO:0000256" key="3">
    <source>
        <dbReference type="ARBA" id="ARBA00022630"/>
    </source>
</evidence>
<evidence type="ECO:0000256" key="5">
    <source>
        <dbReference type="ARBA" id="ARBA00022723"/>
    </source>
</evidence>
<evidence type="ECO:0000313" key="12">
    <source>
        <dbReference type="EMBL" id="JAS56507.1"/>
    </source>
</evidence>
<dbReference type="InterPro" id="IPR017941">
    <property type="entry name" value="Rieske_2Fe-2S"/>
</dbReference>
<dbReference type="PRINTS" id="PR00368">
    <property type="entry name" value="FADPNR"/>
</dbReference>
<dbReference type="SUPFAM" id="SSF55424">
    <property type="entry name" value="FAD/NAD-linked reductases, dimerisation (C-terminal) domain"/>
    <property type="match status" value="1"/>
</dbReference>
<evidence type="ECO:0000259" key="10">
    <source>
        <dbReference type="PROSITE" id="PS51296"/>
    </source>
</evidence>
<dbReference type="CDD" id="cd03478">
    <property type="entry name" value="Rieske_AIFL_N"/>
    <property type="match status" value="1"/>
</dbReference>
<name>A0A1B6G241_9HEMI</name>
<dbReference type="PANTHER" id="PTHR43557">
    <property type="entry name" value="APOPTOSIS-INDUCING FACTOR 1"/>
    <property type="match status" value="1"/>
</dbReference>
<keyword evidence="9" id="KW-0411">Iron-sulfur</keyword>
<dbReference type="Pfam" id="PF00355">
    <property type="entry name" value="Rieske"/>
    <property type="match status" value="1"/>
</dbReference>
<keyword evidence="3" id="KW-0285">Flavoprotein</keyword>
<dbReference type="Gene3D" id="3.30.390.30">
    <property type="match status" value="1"/>
</dbReference>
<dbReference type="InterPro" id="IPR050446">
    <property type="entry name" value="FAD-oxidoreductase/Apoptosis"/>
</dbReference>
<comment type="cofactor">
    <cofactor evidence="1">
        <name>FAD</name>
        <dbReference type="ChEBI" id="CHEBI:57692"/>
    </cofactor>
</comment>
<dbReference type="InterPro" id="IPR023753">
    <property type="entry name" value="FAD/NAD-binding_dom"/>
</dbReference>
<dbReference type="Gene3D" id="3.50.50.60">
    <property type="entry name" value="FAD/NAD(P)-binding domain"/>
    <property type="match status" value="2"/>
</dbReference>
<dbReference type="SUPFAM" id="SSF51905">
    <property type="entry name" value="FAD/NAD(P)-binding domain"/>
    <property type="match status" value="2"/>
</dbReference>
<keyword evidence="5" id="KW-0479">Metal-binding</keyword>
<dbReference type="GO" id="GO:0016651">
    <property type="term" value="F:oxidoreductase activity, acting on NAD(P)H"/>
    <property type="evidence" value="ECO:0007669"/>
    <property type="project" value="TreeGrafter"/>
</dbReference>
<dbReference type="PANTHER" id="PTHR43557:SF2">
    <property type="entry name" value="RIESKE DOMAIN-CONTAINING PROTEIN-RELATED"/>
    <property type="match status" value="1"/>
</dbReference>
<evidence type="ECO:0000256" key="1">
    <source>
        <dbReference type="ARBA" id="ARBA00001974"/>
    </source>
</evidence>
<proteinExistence type="inferred from homology"/>
<dbReference type="PRINTS" id="PR00411">
    <property type="entry name" value="PNDRDTASEI"/>
</dbReference>
<comment type="similarity">
    <text evidence="2">Belongs to the FAD-dependent oxidoreductase family.</text>
</comment>
<dbReference type="FunFam" id="2.102.10.10:FF:000003">
    <property type="entry name" value="apoptosis-inducing factor 3 isoform X2"/>
    <property type="match status" value="1"/>
</dbReference>
<dbReference type="InterPro" id="IPR016156">
    <property type="entry name" value="FAD/NAD-linked_Rdtase_dimer_sf"/>
</dbReference>
<reference evidence="12" key="1">
    <citation type="submission" date="2015-11" db="EMBL/GenBank/DDBJ databases">
        <title>De novo transcriptome assembly of four potential Pierce s Disease insect vectors from Arizona vineyards.</title>
        <authorList>
            <person name="Tassone E.E."/>
        </authorList>
    </citation>
    <scope>NUCLEOTIDE SEQUENCE</scope>
</reference>
<dbReference type="Gene3D" id="2.102.10.10">
    <property type="entry name" value="Rieske [2Fe-2S] iron-sulphur domain"/>
    <property type="match status" value="1"/>
</dbReference>
<dbReference type="EMBL" id="GECZ01013262">
    <property type="protein sequence ID" value="JAS56507.1"/>
    <property type="molecule type" value="Transcribed_RNA"/>
</dbReference>
<gene>
    <name evidence="12" type="ORF">g.28193</name>
    <name evidence="11" type="ORF">g.28200</name>
</gene>
<dbReference type="GO" id="GO:0046872">
    <property type="term" value="F:metal ion binding"/>
    <property type="evidence" value="ECO:0007669"/>
    <property type="project" value="UniProtKB-KW"/>
</dbReference>
<evidence type="ECO:0000256" key="6">
    <source>
        <dbReference type="ARBA" id="ARBA00022827"/>
    </source>
</evidence>
<evidence type="ECO:0000256" key="8">
    <source>
        <dbReference type="ARBA" id="ARBA00023004"/>
    </source>
</evidence>
<dbReference type="EMBL" id="GECZ01024884">
    <property type="protein sequence ID" value="JAS44885.1"/>
    <property type="molecule type" value="Transcribed_RNA"/>
</dbReference>
<dbReference type="InterPro" id="IPR036922">
    <property type="entry name" value="Rieske_2Fe-2S_sf"/>
</dbReference>
<evidence type="ECO:0000256" key="9">
    <source>
        <dbReference type="ARBA" id="ARBA00023014"/>
    </source>
</evidence>
<evidence type="ECO:0000256" key="4">
    <source>
        <dbReference type="ARBA" id="ARBA00022714"/>
    </source>
</evidence>
<dbReference type="AlphaFoldDB" id="A0A1B6G241"/>
<evidence type="ECO:0000313" key="11">
    <source>
        <dbReference type="EMBL" id="JAS44885.1"/>
    </source>
</evidence>
<sequence length="573" mass="62603">MIVICLIMASIIVRNRWFNNFWRSFPMILGNRSVTGKSQDEYVESVVCNISAIGENEMKVFDIGTDGKVLLAKQNGKVFATGTLCSHYKAPLVTGALGNGKVRCPWHGACFNLATGDIEDFPGLDSIPSYEVKILGDGGIKVKAKKSDLKENKRVKGMCKLKNKTKNYVIIGGGAAAAKCVETLRQEGCDGQIIMICKEPYNPYDRIKVTKVLDADISKIQLRGDNFYKDNNIELKKGVLATKLDPIQKQVHLSNGEIVKFEKLFIATGSQPRKLQIEGVDLTNVLTMRTIDDVRNLSNCLGNNKDKHVVICGSSFVAMETAATCLPKAKSVTVVMRTPLPLQVFGEAISGRIAELFKEKGVILEANMSVGKLEGSGGIVRHAVLTDGRRLPADVVILAVGSTYNTEFLQGTNVSVNSSGAVPTDEYLETSLKHIFAGGDIAFAPVFANNNQRAAIGHWQLALYHGHIAAKNMLGKKTELHTVPFFWTNLLGTAFRYTGYTEQADDVVIDGDLKALQFTAYFCQEGVVKAVLSTNNTTAAFAEYLSVGNRLTKQEIQADPKKWLGQVPKGKIK</sequence>
<protein>
    <recommendedName>
        <fullName evidence="10">Rieske domain-containing protein</fullName>
    </recommendedName>
</protein>
<dbReference type="InterPro" id="IPR036188">
    <property type="entry name" value="FAD/NAD-bd_sf"/>
</dbReference>
<dbReference type="PROSITE" id="PS51296">
    <property type="entry name" value="RIESKE"/>
    <property type="match status" value="1"/>
</dbReference>
<keyword evidence="8" id="KW-0408">Iron</keyword>
<evidence type="ECO:0000256" key="2">
    <source>
        <dbReference type="ARBA" id="ARBA00006442"/>
    </source>
</evidence>
<accession>A0A1B6G241</accession>
<keyword evidence="4" id="KW-0001">2Fe-2S</keyword>
<feature type="domain" description="Rieske" evidence="10">
    <location>
        <begin position="45"/>
        <end position="141"/>
    </location>
</feature>
<dbReference type="SUPFAM" id="SSF50022">
    <property type="entry name" value="ISP domain"/>
    <property type="match status" value="1"/>
</dbReference>